<keyword evidence="2" id="KW-1185">Reference proteome</keyword>
<protein>
    <recommendedName>
        <fullName evidence="3">Restriction endonuclease</fullName>
    </recommendedName>
</protein>
<dbReference type="OrthoDB" id="397341at2"/>
<gene>
    <name evidence="1" type="ORF">MGALLINA_02020</name>
</gene>
<sequence>MKNIDLFNYSIAKSNNDFDFDFTSELIVLPKNKYELNELTIKNNELIELISAYKIIKNVTDNNNLKEQIIFKIIDILDNTKLINYSPFCAYFQVLGYSYSLYKRIKDDQLDVKKNIIIKIVEQYLINRHELYLNHGYSNITLQTAADLSLSRRKGERGINQISKQLLSLNFKKVNTFIDLENNNLAFFNPDRENRILFEETIKKLNFKYDFSNIKDAKLPDSFIKINNNYFIVEHKLIKDSGGSQNMSINELILLIKEKTNSNQLHFISLLDSDYWFNKLKFNELDHKIFAQYENIIFNLKENPNNYFVSPKGFEKLIKNFLKN</sequence>
<dbReference type="PATRIC" id="fig|29557.3.peg.185"/>
<evidence type="ECO:0000313" key="2">
    <source>
        <dbReference type="Proteomes" id="UP000076983"/>
    </source>
</evidence>
<dbReference type="EMBL" id="LVLH01000022">
    <property type="protein sequence ID" value="OAB49033.1"/>
    <property type="molecule type" value="Genomic_DNA"/>
</dbReference>
<dbReference type="AlphaFoldDB" id="A0A168RJ53"/>
<dbReference type="RefSeq" id="WP_063626012.1">
    <property type="nucleotide sequence ID" value="NZ_LVLH01000022.1"/>
</dbReference>
<evidence type="ECO:0000313" key="1">
    <source>
        <dbReference type="EMBL" id="OAB49033.1"/>
    </source>
</evidence>
<organism evidence="1 2">
    <name type="scientific">Mycoplasmopsis gallinarum</name>
    <dbReference type="NCBI Taxonomy" id="29557"/>
    <lineage>
        <taxon>Bacteria</taxon>
        <taxon>Bacillati</taxon>
        <taxon>Mycoplasmatota</taxon>
        <taxon>Mycoplasmoidales</taxon>
        <taxon>Metamycoplasmataceae</taxon>
        <taxon>Mycoplasmopsis</taxon>
    </lineage>
</organism>
<accession>A0A168RJ53</accession>
<dbReference type="STRING" id="29557.MGALLINA_02020"/>
<evidence type="ECO:0008006" key="3">
    <source>
        <dbReference type="Google" id="ProtNLM"/>
    </source>
</evidence>
<reference evidence="1 2" key="1">
    <citation type="submission" date="2016-03" db="EMBL/GenBank/DDBJ databases">
        <title>Genome sequence of Mycoplasma gallinarum strain Mgn_IPT.</title>
        <authorList>
            <person name="Yacoub E."/>
            <person name="Sirand-Pugnet P."/>
            <person name="Barre A."/>
            <person name="Maurier F."/>
            <person name="Blanchard A."/>
            <person name="Ben Abdelmoumen B.M."/>
        </authorList>
    </citation>
    <scope>NUCLEOTIDE SEQUENCE [LARGE SCALE GENOMIC DNA]</scope>
    <source>
        <strain evidence="1 2">Mgn_IPT</strain>
    </source>
</reference>
<comment type="caution">
    <text evidence="1">The sequence shown here is derived from an EMBL/GenBank/DDBJ whole genome shotgun (WGS) entry which is preliminary data.</text>
</comment>
<dbReference type="Proteomes" id="UP000076983">
    <property type="component" value="Unassembled WGS sequence"/>
</dbReference>
<name>A0A168RJ53_9BACT</name>
<proteinExistence type="predicted"/>